<sequence>MGRGKRHSMLQLSVFCSLLLAAAGAGGAPHGIQACEGPLCAPHLQSAPHVALGAALDARVPLIDASDTLQLPAPQGRSPEALISPAAAAARAPAPAVIAARAPAPVLVAARAPAMHMAPALAPRAGRSLLQRLADSGGALLARHGRRLASKTPLAQGGVVPGGAPSAFAPPATVPGGDVADPKAVKNSGIDSAINGAVQSVVAAKAGVVAAVTGAVEHAVQTKQDECIYKFQHCARCNSKKTKCMACNAPFAVTPQGHCVCPIGWQAATNQFGETTCLSPGITQLEPYVANITTQITNLTTVVQSITQANAAATSCLTTDPNCVVCTTPGVCSICKAGFATAKSGRCICDPINAGPGCCFCVTPGTCGPQLTDAQAQTAYQNTLGVHGDVTQQFYYQTGDNTPCNPCLKQYDFVVTEIIQNVGSVGRCDCNPSSVANCAACQYADVCQACNAPFALVNNTCVCPTGYLSSGSTCIPNLPPGATGPTGPAGAGLVGPTGAALNGVTGSPGAQGVAGSTGATGAAGATGIQGPVGAPGVSQQGATGAAGLNGATGLAGLNGVTGATGPTGVQGVAGATGFGAGGALGSTGAAGSTGAQGPTGQTGSIGTVGPAGFAANGATGAAGASGATGASGIDGIDGATGATGQFGATGATGVSLQGPTGATGASSTGPTGVSGVTGPTGGLGTTGSTGPTGATGPTAVTGP</sequence>
<dbReference type="GO" id="GO:0030020">
    <property type="term" value="F:extracellular matrix structural constituent conferring tensile strength"/>
    <property type="evidence" value="ECO:0007669"/>
    <property type="project" value="TreeGrafter"/>
</dbReference>
<proteinExistence type="predicted"/>
<dbReference type="PROSITE" id="PS51257">
    <property type="entry name" value="PROKAR_LIPOPROTEIN"/>
    <property type="match status" value="1"/>
</dbReference>
<feature type="domain" description="EGF-like" evidence="3">
    <location>
        <begin position="233"/>
        <end position="278"/>
    </location>
</feature>
<evidence type="ECO:0000313" key="4">
    <source>
        <dbReference type="EMBL" id="KAK9842015.1"/>
    </source>
</evidence>
<dbReference type="GO" id="GO:0005615">
    <property type="term" value="C:extracellular space"/>
    <property type="evidence" value="ECO:0007669"/>
    <property type="project" value="TreeGrafter"/>
</dbReference>
<evidence type="ECO:0000259" key="3">
    <source>
        <dbReference type="SMART" id="SM00181"/>
    </source>
</evidence>
<keyword evidence="5" id="KW-1185">Reference proteome</keyword>
<dbReference type="InterPro" id="IPR000742">
    <property type="entry name" value="EGF"/>
</dbReference>
<dbReference type="GO" id="GO:0031012">
    <property type="term" value="C:extracellular matrix"/>
    <property type="evidence" value="ECO:0007669"/>
    <property type="project" value="TreeGrafter"/>
</dbReference>
<comment type="caution">
    <text evidence="4">The sequence shown here is derived from an EMBL/GenBank/DDBJ whole genome shotgun (WGS) entry which is preliminary data.</text>
</comment>
<gene>
    <name evidence="4" type="ORF">WJX81_004292</name>
</gene>
<feature type="region of interest" description="Disordered" evidence="1">
    <location>
        <begin position="653"/>
        <end position="703"/>
    </location>
</feature>
<feature type="domain" description="EGF-like" evidence="3">
    <location>
        <begin position="315"/>
        <end position="348"/>
    </location>
</feature>
<feature type="compositionally biased region" description="Low complexity" evidence="1">
    <location>
        <begin position="688"/>
        <end position="703"/>
    </location>
</feature>
<reference evidence="4 5" key="1">
    <citation type="journal article" date="2024" name="Nat. Commun.">
        <title>Phylogenomics reveals the evolutionary origins of lichenization in chlorophyte algae.</title>
        <authorList>
            <person name="Puginier C."/>
            <person name="Libourel C."/>
            <person name="Otte J."/>
            <person name="Skaloud P."/>
            <person name="Haon M."/>
            <person name="Grisel S."/>
            <person name="Petersen M."/>
            <person name="Berrin J.G."/>
            <person name="Delaux P.M."/>
            <person name="Dal Grande F."/>
            <person name="Keller J."/>
        </authorList>
    </citation>
    <scope>NUCLEOTIDE SEQUENCE [LARGE SCALE GENOMIC DNA]</scope>
    <source>
        <strain evidence="4 5">SAG 245.80</strain>
    </source>
</reference>
<feature type="compositionally biased region" description="Low complexity" evidence="1">
    <location>
        <begin position="653"/>
        <end position="677"/>
    </location>
</feature>
<evidence type="ECO:0000313" key="5">
    <source>
        <dbReference type="Proteomes" id="UP001445335"/>
    </source>
</evidence>
<feature type="chain" id="PRO_5043867253" description="EGF-like domain-containing protein" evidence="2">
    <location>
        <begin position="28"/>
        <end position="703"/>
    </location>
</feature>
<dbReference type="EMBL" id="JALJOU010000009">
    <property type="protein sequence ID" value="KAK9842015.1"/>
    <property type="molecule type" value="Genomic_DNA"/>
</dbReference>
<dbReference type="PANTHER" id="PTHR24023">
    <property type="entry name" value="COLLAGEN ALPHA"/>
    <property type="match status" value="1"/>
</dbReference>
<organism evidence="4 5">
    <name type="scientific">Elliptochloris bilobata</name>
    <dbReference type="NCBI Taxonomy" id="381761"/>
    <lineage>
        <taxon>Eukaryota</taxon>
        <taxon>Viridiplantae</taxon>
        <taxon>Chlorophyta</taxon>
        <taxon>core chlorophytes</taxon>
        <taxon>Trebouxiophyceae</taxon>
        <taxon>Trebouxiophyceae incertae sedis</taxon>
        <taxon>Elliptochloris clade</taxon>
        <taxon>Elliptochloris</taxon>
    </lineage>
</organism>
<dbReference type="PANTHER" id="PTHR24023:SF1095">
    <property type="entry name" value="EGF-LIKE DOMAIN-CONTAINING PROTEIN"/>
    <property type="match status" value="1"/>
</dbReference>
<dbReference type="Proteomes" id="UP001445335">
    <property type="component" value="Unassembled WGS sequence"/>
</dbReference>
<feature type="signal peptide" evidence="2">
    <location>
        <begin position="1"/>
        <end position="27"/>
    </location>
</feature>
<keyword evidence="2" id="KW-0732">Signal</keyword>
<dbReference type="GO" id="GO:0030198">
    <property type="term" value="P:extracellular matrix organization"/>
    <property type="evidence" value="ECO:0007669"/>
    <property type="project" value="TreeGrafter"/>
</dbReference>
<accession>A0AAW1S8A8</accession>
<feature type="compositionally biased region" description="Gly residues" evidence="1">
    <location>
        <begin position="678"/>
        <end position="687"/>
    </location>
</feature>
<dbReference type="AlphaFoldDB" id="A0AAW1S8A8"/>
<feature type="domain" description="EGF-like" evidence="3">
    <location>
        <begin position="440"/>
        <end position="475"/>
    </location>
</feature>
<dbReference type="SMART" id="SM00181">
    <property type="entry name" value="EGF"/>
    <property type="match status" value="3"/>
</dbReference>
<evidence type="ECO:0000256" key="2">
    <source>
        <dbReference type="SAM" id="SignalP"/>
    </source>
</evidence>
<evidence type="ECO:0000256" key="1">
    <source>
        <dbReference type="SAM" id="MobiDB-lite"/>
    </source>
</evidence>
<name>A0AAW1S8A8_9CHLO</name>
<dbReference type="InterPro" id="IPR050149">
    <property type="entry name" value="Collagen_superfamily"/>
</dbReference>
<protein>
    <recommendedName>
        <fullName evidence="3">EGF-like domain-containing protein</fullName>
    </recommendedName>
</protein>